<organism evidence="10">
    <name type="scientific">Petromyces alliaceus</name>
    <name type="common">Aspergillus alliaceus</name>
    <dbReference type="NCBI Taxonomy" id="209559"/>
    <lineage>
        <taxon>Eukaryota</taxon>
        <taxon>Fungi</taxon>
        <taxon>Dikarya</taxon>
        <taxon>Ascomycota</taxon>
        <taxon>Pezizomycotina</taxon>
        <taxon>Eurotiomycetes</taxon>
        <taxon>Eurotiomycetidae</taxon>
        <taxon>Eurotiales</taxon>
        <taxon>Aspergillaceae</taxon>
        <taxon>Aspergillus</taxon>
        <taxon>Aspergillus subgen. Circumdati</taxon>
    </lineage>
</organism>
<protein>
    <submittedName>
        <fullName evidence="10">Cytochrome P450</fullName>
    </submittedName>
</protein>
<dbReference type="PRINTS" id="PR00385">
    <property type="entry name" value="P450"/>
</dbReference>
<dbReference type="InterPro" id="IPR050121">
    <property type="entry name" value="Cytochrome_P450_monoxygenase"/>
</dbReference>
<dbReference type="InterPro" id="IPR017972">
    <property type="entry name" value="Cyt_P450_CS"/>
</dbReference>
<dbReference type="OrthoDB" id="3945418at2759"/>
<keyword evidence="5 7" id="KW-0408">Iron</keyword>
<keyword evidence="7 8" id="KW-0349">Heme</keyword>
<gene>
    <name evidence="10" type="ORF">BDV23DRAFT_192061</name>
</gene>
<evidence type="ECO:0000313" key="10">
    <source>
        <dbReference type="EMBL" id="KAE8393149.1"/>
    </source>
</evidence>
<comment type="similarity">
    <text evidence="2 8">Belongs to the cytochrome P450 family.</text>
</comment>
<evidence type="ECO:0000256" key="4">
    <source>
        <dbReference type="ARBA" id="ARBA00023002"/>
    </source>
</evidence>
<dbReference type="PANTHER" id="PTHR24305">
    <property type="entry name" value="CYTOCHROME P450"/>
    <property type="match status" value="1"/>
</dbReference>
<dbReference type="SUPFAM" id="SSF48264">
    <property type="entry name" value="Cytochrome P450"/>
    <property type="match status" value="1"/>
</dbReference>
<dbReference type="CDD" id="cd11062">
    <property type="entry name" value="CYP58-like"/>
    <property type="match status" value="1"/>
</dbReference>
<dbReference type="InterPro" id="IPR001128">
    <property type="entry name" value="Cyt_P450"/>
</dbReference>
<keyword evidence="6 8" id="KW-0503">Monooxygenase</keyword>
<comment type="cofactor">
    <cofactor evidence="1 7">
        <name>heme</name>
        <dbReference type="ChEBI" id="CHEBI:30413"/>
    </cofactor>
</comment>
<dbReference type="InterPro" id="IPR036396">
    <property type="entry name" value="Cyt_P450_sf"/>
</dbReference>
<evidence type="ECO:0000256" key="6">
    <source>
        <dbReference type="ARBA" id="ARBA00023033"/>
    </source>
</evidence>
<dbReference type="Proteomes" id="UP000326877">
    <property type="component" value="Unassembled WGS sequence"/>
</dbReference>
<dbReference type="AlphaFoldDB" id="A0A5N7CGY8"/>
<evidence type="ECO:0000256" key="5">
    <source>
        <dbReference type="ARBA" id="ARBA00023004"/>
    </source>
</evidence>
<dbReference type="PANTHER" id="PTHR24305:SF166">
    <property type="entry name" value="CYTOCHROME P450 12A4, MITOCHONDRIAL-RELATED"/>
    <property type="match status" value="1"/>
</dbReference>
<keyword evidence="4 8" id="KW-0560">Oxidoreductase</keyword>
<keyword evidence="9" id="KW-0472">Membrane</keyword>
<feature type="binding site" description="axial binding residue" evidence="7">
    <location>
        <position position="418"/>
    </location>
    <ligand>
        <name>heme</name>
        <dbReference type="ChEBI" id="CHEBI:30413"/>
    </ligand>
    <ligandPart>
        <name>Fe</name>
        <dbReference type="ChEBI" id="CHEBI:18248"/>
    </ligandPart>
</feature>
<sequence length="471" mass="53532">MAVQLPNYLVVGAMILAAWVLGTWIYNTFMHPLRGIPGPFLARMSHLWLFAQERKATPHKHILELHKEYGPIMRISPNEISFTDIEASDVIYAQTSRFEKSKYYYQAFETPAKNLFSMQDRREHSQDKKLISHSMSRANIILHESSLYDKANFVMDRVAKRAMSGQTVPLFLLFRCMTLDMISDFAFGKSTGASKIENFESSTFDAIDKANSTVPLFQHFPVIHQIIQWATYYGISRLPHGIRKLTQAAEAGFNDMESAGSWTMFKNMISAAEKSTRLTKEHLIAEGMLMIVAGTDTTATSLSVTLHNLLQQPEIYKKLQDEARTVLPTLDSRPPFQELDALPLLDACIKEGLRISSPVQSRLPRTVEVSTSPLYFHYNEDVFPSPTVYTPSRWLVEGQQKSKMLSYFHPFSRGTRQCIGRNLSLIEQKIVLAMFVRRFDPREVLNRTVNLAEAVTAVPEGPMEVRVQLAA</sequence>
<accession>A0A5N7CGY8</accession>
<dbReference type="Pfam" id="PF00067">
    <property type="entry name" value="p450"/>
    <property type="match status" value="1"/>
</dbReference>
<evidence type="ECO:0000256" key="1">
    <source>
        <dbReference type="ARBA" id="ARBA00001971"/>
    </source>
</evidence>
<dbReference type="Gene3D" id="1.10.630.10">
    <property type="entry name" value="Cytochrome P450"/>
    <property type="match status" value="1"/>
</dbReference>
<dbReference type="GO" id="GO:0005506">
    <property type="term" value="F:iron ion binding"/>
    <property type="evidence" value="ECO:0007669"/>
    <property type="project" value="InterPro"/>
</dbReference>
<reference evidence="10" key="1">
    <citation type="submission" date="2019-04" db="EMBL/GenBank/DDBJ databases">
        <title>Friends and foes A comparative genomics studyof 23 Aspergillus species from section Flavi.</title>
        <authorList>
            <consortium name="DOE Joint Genome Institute"/>
            <person name="Kjaerbolling I."/>
            <person name="Vesth T."/>
            <person name="Frisvad J.C."/>
            <person name="Nybo J.L."/>
            <person name="Theobald S."/>
            <person name="Kildgaard S."/>
            <person name="Isbrandt T."/>
            <person name="Kuo A."/>
            <person name="Sato A."/>
            <person name="Lyhne E.K."/>
            <person name="Kogle M.E."/>
            <person name="Wiebenga A."/>
            <person name="Kun R.S."/>
            <person name="Lubbers R.J."/>
            <person name="Makela M.R."/>
            <person name="Barry K."/>
            <person name="Chovatia M."/>
            <person name="Clum A."/>
            <person name="Daum C."/>
            <person name="Haridas S."/>
            <person name="He G."/>
            <person name="LaButti K."/>
            <person name="Lipzen A."/>
            <person name="Mondo S."/>
            <person name="Riley R."/>
            <person name="Salamov A."/>
            <person name="Simmons B.A."/>
            <person name="Magnuson J.K."/>
            <person name="Henrissat B."/>
            <person name="Mortensen U.H."/>
            <person name="Larsen T.O."/>
            <person name="Devries R.P."/>
            <person name="Grigoriev I.V."/>
            <person name="Machida M."/>
            <person name="Baker S.E."/>
            <person name="Andersen M.R."/>
        </authorList>
    </citation>
    <scope>NUCLEOTIDE SEQUENCE [LARGE SCALE GENOMIC DNA]</scope>
    <source>
        <strain evidence="10">IBT 14317</strain>
    </source>
</reference>
<dbReference type="GO" id="GO:0020037">
    <property type="term" value="F:heme binding"/>
    <property type="evidence" value="ECO:0007669"/>
    <property type="project" value="InterPro"/>
</dbReference>
<dbReference type="GO" id="GO:0016705">
    <property type="term" value="F:oxidoreductase activity, acting on paired donors, with incorporation or reduction of molecular oxygen"/>
    <property type="evidence" value="ECO:0007669"/>
    <property type="project" value="InterPro"/>
</dbReference>
<name>A0A5N7CGY8_PETAA</name>
<dbReference type="PROSITE" id="PS00086">
    <property type="entry name" value="CYTOCHROME_P450"/>
    <property type="match status" value="1"/>
</dbReference>
<evidence type="ECO:0000256" key="3">
    <source>
        <dbReference type="ARBA" id="ARBA00022723"/>
    </source>
</evidence>
<dbReference type="InterPro" id="IPR002401">
    <property type="entry name" value="Cyt_P450_E_grp-I"/>
</dbReference>
<proteinExistence type="inferred from homology"/>
<keyword evidence="9" id="KW-0812">Transmembrane</keyword>
<dbReference type="PRINTS" id="PR00463">
    <property type="entry name" value="EP450I"/>
</dbReference>
<dbReference type="EMBL" id="ML735232">
    <property type="protein sequence ID" value="KAE8393149.1"/>
    <property type="molecule type" value="Genomic_DNA"/>
</dbReference>
<feature type="transmembrane region" description="Helical" evidence="9">
    <location>
        <begin position="6"/>
        <end position="26"/>
    </location>
</feature>
<evidence type="ECO:0000256" key="8">
    <source>
        <dbReference type="RuleBase" id="RU000461"/>
    </source>
</evidence>
<evidence type="ECO:0000256" key="7">
    <source>
        <dbReference type="PIRSR" id="PIRSR602401-1"/>
    </source>
</evidence>
<dbReference type="GO" id="GO:0004497">
    <property type="term" value="F:monooxygenase activity"/>
    <property type="evidence" value="ECO:0007669"/>
    <property type="project" value="UniProtKB-KW"/>
</dbReference>
<keyword evidence="9" id="KW-1133">Transmembrane helix</keyword>
<keyword evidence="3 7" id="KW-0479">Metal-binding</keyword>
<evidence type="ECO:0000256" key="2">
    <source>
        <dbReference type="ARBA" id="ARBA00010617"/>
    </source>
</evidence>
<evidence type="ECO:0000256" key="9">
    <source>
        <dbReference type="SAM" id="Phobius"/>
    </source>
</evidence>